<evidence type="ECO:0000313" key="2">
    <source>
        <dbReference type="Proteomes" id="UP000447434"/>
    </source>
</evidence>
<gene>
    <name evidence="1" type="ORF">Lalb_Chr19g0131411</name>
</gene>
<protein>
    <submittedName>
        <fullName evidence="1">Uncharacterized protein</fullName>
    </submittedName>
</protein>
<name>A0A6A4NT94_LUPAL</name>
<sequence length="107" mass="11499">MVSTTRSASSTRLSLQRRLTRESNALLRVKPGLRFKRIGMRSSREEVLITESVEVAGVSGGGSEFVVVGEGWVVREGFGGGLGGEVAEGGGENREGIKGFIVLFWEK</sequence>
<reference evidence="2" key="1">
    <citation type="journal article" date="2020" name="Nat. Commun.">
        <title>Genome sequence of the cluster root forming white lupin.</title>
        <authorList>
            <person name="Hufnagel B."/>
            <person name="Marques A."/>
            <person name="Soriano A."/>
            <person name="Marques L."/>
            <person name="Divol F."/>
            <person name="Doumas P."/>
            <person name="Sallet E."/>
            <person name="Mancinotti D."/>
            <person name="Carrere S."/>
            <person name="Marande W."/>
            <person name="Arribat S."/>
            <person name="Keller J."/>
            <person name="Huneau C."/>
            <person name="Blein T."/>
            <person name="Aime D."/>
            <person name="Laguerre M."/>
            <person name="Taylor J."/>
            <person name="Schubert V."/>
            <person name="Nelson M."/>
            <person name="Geu-Flores F."/>
            <person name="Crespi M."/>
            <person name="Gallardo-Guerrero K."/>
            <person name="Delaux P.-M."/>
            <person name="Salse J."/>
            <person name="Berges H."/>
            <person name="Guyot R."/>
            <person name="Gouzy J."/>
            <person name="Peret B."/>
        </authorList>
    </citation>
    <scope>NUCLEOTIDE SEQUENCE [LARGE SCALE GENOMIC DNA]</scope>
    <source>
        <strain evidence="2">cv. Amiga</strain>
    </source>
</reference>
<dbReference type="EMBL" id="WOCE01000019">
    <property type="protein sequence ID" value="KAE9592642.1"/>
    <property type="molecule type" value="Genomic_DNA"/>
</dbReference>
<organism evidence="1 2">
    <name type="scientific">Lupinus albus</name>
    <name type="common">White lupine</name>
    <name type="synonym">Lupinus termis</name>
    <dbReference type="NCBI Taxonomy" id="3870"/>
    <lineage>
        <taxon>Eukaryota</taxon>
        <taxon>Viridiplantae</taxon>
        <taxon>Streptophyta</taxon>
        <taxon>Embryophyta</taxon>
        <taxon>Tracheophyta</taxon>
        <taxon>Spermatophyta</taxon>
        <taxon>Magnoliopsida</taxon>
        <taxon>eudicotyledons</taxon>
        <taxon>Gunneridae</taxon>
        <taxon>Pentapetalae</taxon>
        <taxon>rosids</taxon>
        <taxon>fabids</taxon>
        <taxon>Fabales</taxon>
        <taxon>Fabaceae</taxon>
        <taxon>Papilionoideae</taxon>
        <taxon>50 kb inversion clade</taxon>
        <taxon>genistoids sensu lato</taxon>
        <taxon>core genistoids</taxon>
        <taxon>Genisteae</taxon>
        <taxon>Lupinus</taxon>
    </lineage>
</organism>
<proteinExistence type="predicted"/>
<comment type="caution">
    <text evidence="1">The sequence shown here is derived from an EMBL/GenBank/DDBJ whole genome shotgun (WGS) entry which is preliminary data.</text>
</comment>
<accession>A0A6A4NT94</accession>
<dbReference type="Proteomes" id="UP000447434">
    <property type="component" value="Chromosome 19"/>
</dbReference>
<keyword evidence="2" id="KW-1185">Reference proteome</keyword>
<dbReference type="AlphaFoldDB" id="A0A6A4NT94"/>
<evidence type="ECO:0000313" key="1">
    <source>
        <dbReference type="EMBL" id="KAE9592642.1"/>
    </source>
</evidence>